<dbReference type="Gene3D" id="3.90.1720.10">
    <property type="entry name" value="endopeptidase domain like (from Nostoc punctiforme)"/>
    <property type="match status" value="1"/>
</dbReference>
<dbReference type="Pfam" id="PF05708">
    <property type="entry name" value="Peptidase_C92"/>
    <property type="match status" value="1"/>
</dbReference>
<reference evidence="1" key="1">
    <citation type="submission" date="2018-06" db="EMBL/GenBank/DDBJ databases">
        <authorList>
            <person name="Zhirakovskaya E."/>
        </authorList>
    </citation>
    <scope>NUCLEOTIDE SEQUENCE</scope>
</reference>
<dbReference type="AlphaFoldDB" id="A0A3B1AQR3"/>
<evidence type="ECO:0000313" key="1">
    <source>
        <dbReference type="EMBL" id="VAW95026.1"/>
    </source>
</evidence>
<dbReference type="SUPFAM" id="SSF54001">
    <property type="entry name" value="Cysteine proteinases"/>
    <property type="match status" value="1"/>
</dbReference>
<name>A0A3B1AQR3_9ZZZZ</name>
<accession>A0A3B1AQR3</accession>
<sequence>MTRLSTGYKKYLTLLIVLGLLVSLSGCVTDRLITRKNQDANYDYCWMRITETKGDATLLNQRLDREITHYQNLTEEVLVAREQALKLTNWITNNIDRDIAIPPSMQDKLNIGMTRGLELSDKVVAVMARNECWLQADEEEMARRGLPELDPYTRFKGFTMALSATLMLYDTYFTTASILNKHDRIRQFLNQEDLGYARHEDQLEAVTDTMFNLSNVSLVAREIQFFESEYPNHDRYLSNDDKASYLTELIKQSPAYPVMQDYTLDDAKDQKEILAHGEVKDDLSEFKRHTVNGISKIFGNLVGLVEERKGKLYEDKNSHAYLSKNLKAGDILLEKTPFRLTDKMIPGHWGHAAIWVGSEKELKELGIWNNPWVKKYHKEISNDRFIVEALRSGVEINSLANFMNVDDVAIIRDPDSNKKQTAARIIRSLRQIGKEYDFNFNVETTDKIVCSQLVYLAYTNIEWPTERMLGRYTISPDNVAHKAAHDGPLELIVFYHDGERIDKQPVKLMEDLMRQK</sequence>
<dbReference type="InterPro" id="IPR038765">
    <property type="entry name" value="Papain-like_cys_pep_sf"/>
</dbReference>
<proteinExistence type="predicted"/>
<dbReference type="EMBL" id="UOFR01000031">
    <property type="protein sequence ID" value="VAW95026.1"/>
    <property type="molecule type" value="Genomic_DNA"/>
</dbReference>
<gene>
    <name evidence="1" type="ORF">MNBD_GAMMA21-1605</name>
</gene>
<protein>
    <recommendedName>
        <fullName evidence="2">Poxvirus G6</fullName>
    </recommendedName>
</protein>
<dbReference type="PROSITE" id="PS51257">
    <property type="entry name" value="PROKAR_LIPOPROTEIN"/>
    <property type="match status" value="1"/>
</dbReference>
<evidence type="ECO:0008006" key="2">
    <source>
        <dbReference type="Google" id="ProtNLM"/>
    </source>
</evidence>
<dbReference type="InterPro" id="IPR024453">
    <property type="entry name" value="Peptidase_C92"/>
</dbReference>
<organism evidence="1">
    <name type="scientific">hydrothermal vent metagenome</name>
    <dbReference type="NCBI Taxonomy" id="652676"/>
    <lineage>
        <taxon>unclassified sequences</taxon>
        <taxon>metagenomes</taxon>
        <taxon>ecological metagenomes</taxon>
    </lineage>
</organism>